<dbReference type="InterPro" id="IPR001173">
    <property type="entry name" value="Glyco_trans_2-like"/>
</dbReference>
<dbReference type="Gene3D" id="3.90.550.10">
    <property type="entry name" value="Spore Coat Polysaccharide Biosynthesis Protein SpsA, Chain A"/>
    <property type="match status" value="1"/>
</dbReference>
<proteinExistence type="predicted"/>
<reference evidence="2 3" key="1">
    <citation type="submission" date="2008-07" db="EMBL/GenBank/DDBJ databases">
        <authorList>
            <person name="Tandeau de Marsac N."/>
            <person name="Ferriera S."/>
            <person name="Johnson J."/>
            <person name="Kravitz S."/>
            <person name="Beeson K."/>
            <person name="Sutton G."/>
            <person name="Rogers Y.-H."/>
            <person name="Friedman R."/>
            <person name="Frazier M."/>
            <person name="Venter J.C."/>
        </authorList>
    </citation>
    <scope>NUCLEOTIDE SEQUENCE [LARGE SCALE GENOMIC DNA]</scope>
    <source>
        <strain evidence="2 3">PCC 7420</strain>
    </source>
</reference>
<name>B4VMH3_9CYAN</name>
<dbReference type="HOGENOM" id="CLU_2104813_0_0_3"/>
<dbReference type="Pfam" id="PF00535">
    <property type="entry name" value="Glycos_transf_2"/>
    <property type="match status" value="1"/>
</dbReference>
<dbReference type="AlphaFoldDB" id="B4VMH3"/>
<dbReference type="GO" id="GO:0016758">
    <property type="term" value="F:hexosyltransferase activity"/>
    <property type="evidence" value="ECO:0007669"/>
    <property type="project" value="UniProtKB-ARBA"/>
</dbReference>
<dbReference type="eggNOG" id="COG1216">
    <property type="taxonomic scope" value="Bacteria"/>
</dbReference>
<evidence type="ECO:0000313" key="2">
    <source>
        <dbReference type="EMBL" id="EDX76912.1"/>
    </source>
</evidence>
<dbReference type="SUPFAM" id="SSF53448">
    <property type="entry name" value="Nucleotide-diphospho-sugar transferases"/>
    <property type="match status" value="1"/>
</dbReference>
<organism evidence="2 3">
    <name type="scientific">Coleofasciculus chthonoplastes PCC 7420</name>
    <dbReference type="NCBI Taxonomy" id="118168"/>
    <lineage>
        <taxon>Bacteria</taxon>
        <taxon>Bacillati</taxon>
        <taxon>Cyanobacteriota</taxon>
        <taxon>Cyanophyceae</taxon>
        <taxon>Coleofasciculales</taxon>
        <taxon>Coleofasciculaceae</taxon>
        <taxon>Coleofasciculus</taxon>
    </lineage>
</organism>
<evidence type="ECO:0000313" key="3">
    <source>
        <dbReference type="Proteomes" id="UP000003835"/>
    </source>
</evidence>
<dbReference type="CDD" id="cd00761">
    <property type="entry name" value="Glyco_tranf_GTA_type"/>
    <property type="match status" value="1"/>
</dbReference>
<dbReference type="Proteomes" id="UP000003835">
    <property type="component" value="Unassembled WGS sequence"/>
</dbReference>
<evidence type="ECO:0000259" key="1">
    <source>
        <dbReference type="Pfam" id="PF00535"/>
    </source>
</evidence>
<dbReference type="STRING" id="118168.MC7420_1915"/>
<feature type="domain" description="Glycosyltransferase 2-like" evidence="1">
    <location>
        <begin position="2"/>
        <end position="94"/>
    </location>
</feature>
<sequence>MIDDGSQDATLEIISKFRDTRLKVLSSSNMGVSEARNRGIAQASGDFIAFLDADNLWTPNKLESQFNALQINPKAAVAYSWTDYIDESGQFLYPGSHITLNGNVSSQLKTKRQNS</sequence>
<dbReference type="EMBL" id="DS989845">
    <property type="protein sequence ID" value="EDX76912.1"/>
    <property type="molecule type" value="Genomic_DNA"/>
</dbReference>
<accession>B4VMH3</accession>
<dbReference type="PANTHER" id="PTHR22916:SF3">
    <property type="entry name" value="UDP-GLCNAC:BETAGAL BETA-1,3-N-ACETYLGLUCOSAMINYLTRANSFERASE-LIKE PROTEIN 1"/>
    <property type="match status" value="1"/>
</dbReference>
<keyword evidence="3" id="KW-1185">Reference proteome</keyword>
<gene>
    <name evidence="2" type="ORF">MC7420_1915</name>
</gene>
<protein>
    <recommendedName>
        <fullName evidence="1">Glycosyltransferase 2-like domain-containing protein</fullName>
    </recommendedName>
</protein>
<dbReference type="InterPro" id="IPR029044">
    <property type="entry name" value="Nucleotide-diphossugar_trans"/>
</dbReference>
<dbReference type="PANTHER" id="PTHR22916">
    <property type="entry name" value="GLYCOSYLTRANSFERASE"/>
    <property type="match status" value="1"/>
</dbReference>